<name>A0AAV4AKA5_9GAST</name>
<dbReference type="PANTHER" id="PTHR34239">
    <property type="entry name" value="APPLE DOMAIN-CONTAINING PROTEIN"/>
    <property type="match status" value="1"/>
</dbReference>
<keyword evidence="3" id="KW-1185">Reference proteome</keyword>
<dbReference type="AlphaFoldDB" id="A0AAV4AKA5"/>
<dbReference type="PANTHER" id="PTHR34239:SF2">
    <property type="entry name" value="TRANSPOSABLE ELEMENT P TRANSPOSASE_THAP9 CONSERVED DOMAIN-CONTAINING PROTEIN"/>
    <property type="match status" value="1"/>
</dbReference>
<proteinExistence type="predicted"/>
<gene>
    <name evidence="2" type="ORF">PoB_003380700</name>
</gene>
<evidence type="ECO:0000313" key="3">
    <source>
        <dbReference type="Proteomes" id="UP000735302"/>
    </source>
</evidence>
<comment type="caution">
    <text evidence="2">The sequence shown here is derived from an EMBL/GenBank/DDBJ whole genome shotgun (WGS) entry which is preliminary data.</text>
</comment>
<evidence type="ECO:0000313" key="2">
    <source>
        <dbReference type="EMBL" id="GFO07302.1"/>
    </source>
</evidence>
<sequence>MQCGPDLGLRPRSMGSCPGLVSEPGPSPRSKEAQSAGKTRHAKTFTGKINRNKGKELVKHSRAKGRGSPISPSASEKPADATNNDDIRIIKNQMQVLMGLVPVISEMKSAYDSYLEDSREESECEGNSGIVNDDVAGPSGDGENIPDAVTQDSMLYFDKVAGTSAPSEINVNENISKGVYKILAEGLSRETLEEISKKYAMPSNCPRLDVVQCNAEVYKNASPRAKTKDSALLMIQKSLLKGITAITFAFDKMSQNEGDKEQKSMIEMIADGIALLAHGSHTLDVFRRHSFKGEIKEEYSSLCQGTYPVEESLFGHNVQEKIKEVNESLRVARSTRRFQPHKPNMRRFPFLGQRQGWKRRGRGKGNAQTNTMASQNRSNWGQQRKAFPRKR</sequence>
<dbReference type="Proteomes" id="UP000735302">
    <property type="component" value="Unassembled WGS sequence"/>
</dbReference>
<organism evidence="2 3">
    <name type="scientific">Plakobranchus ocellatus</name>
    <dbReference type="NCBI Taxonomy" id="259542"/>
    <lineage>
        <taxon>Eukaryota</taxon>
        <taxon>Metazoa</taxon>
        <taxon>Spiralia</taxon>
        <taxon>Lophotrochozoa</taxon>
        <taxon>Mollusca</taxon>
        <taxon>Gastropoda</taxon>
        <taxon>Heterobranchia</taxon>
        <taxon>Euthyneura</taxon>
        <taxon>Panpulmonata</taxon>
        <taxon>Sacoglossa</taxon>
        <taxon>Placobranchoidea</taxon>
        <taxon>Plakobranchidae</taxon>
        <taxon>Plakobranchus</taxon>
    </lineage>
</organism>
<feature type="compositionally biased region" description="Polar residues" evidence="1">
    <location>
        <begin position="366"/>
        <end position="382"/>
    </location>
</feature>
<feature type="region of interest" description="Disordered" evidence="1">
    <location>
        <begin position="1"/>
        <end position="82"/>
    </location>
</feature>
<protein>
    <submittedName>
        <fullName evidence="2">Uncharacterized protein</fullName>
    </submittedName>
</protein>
<accession>A0AAV4AKA5</accession>
<reference evidence="2 3" key="1">
    <citation type="journal article" date="2021" name="Elife">
        <title>Chloroplast acquisition without the gene transfer in kleptoplastic sea slugs, Plakobranchus ocellatus.</title>
        <authorList>
            <person name="Maeda T."/>
            <person name="Takahashi S."/>
            <person name="Yoshida T."/>
            <person name="Shimamura S."/>
            <person name="Takaki Y."/>
            <person name="Nagai Y."/>
            <person name="Toyoda A."/>
            <person name="Suzuki Y."/>
            <person name="Arimoto A."/>
            <person name="Ishii H."/>
            <person name="Satoh N."/>
            <person name="Nishiyama T."/>
            <person name="Hasebe M."/>
            <person name="Maruyama T."/>
            <person name="Minagawa J."/>
            <person name="Obokata J."/>
            <person name="Shigenobu S."/>
        </authorList>
    </citation>
    <scope>NUCLEOTIDE SEQUENCE [LARGE SCALE GENOMIC DNA]</scope>
</reference>
<dbReference type="EMBL" id="BLXT01003854">
    <property type="protein sequence ID" value="GFO07302.1"/>
    <property type="molecule type" value="Genomic_DNA"/>
</dbReference>
<feature type="region of interest" description="Disordered" evidence="1">
    <location>
        <begin position="341"/>
        <end position="391"/>
    </location>
</feature>
<evidence type="ECO:0000256" key="1">
    <source>
        <dbReference type="SAM" id="MobiDB-lite"/>
    </source>
</evidence>